<comment type="caution">
    <text evidence="2">The sequence shown here is derived from an EMBL/GenBank/DDBJ whole genome shotgun (WGS) entry which is preliminary data.</text>
</comment>
<protein>
    <submittedName>
        <fullName evidence="2">Uncharacterized protein</fullName>
    </submittedName>
</protein>
<reference evidence="2" key="1">
    <citation type="submission" date="2021-02" db="EMBL/GenBank/DDBJ databases">
        <authorList>
            <person name="Nowell W R."/>
        </authorList>
    </citation>
    <scope>NUCLEOTIDE SEQUENCE</scope>
</reference>
<dbReference type="Proteomes" id="UP000682733">
    <property type="component" value="Unassembled WGS sequence"/>
</dbReference>
<organism evidence="2 3">
    <name type="scientific">Didymodactylos carnosus</name>
    <dbReference type="NCBI Taxonomy" id="1234261"/>
    <lineage>
        <taxon>Eukaryota</taxon>
        <taxon>Metazoa</taxon>
        <taxon>Spiralia</taxon>
        <taxon>Gnathifera</taxon>
        <taxon>Rotifera</taxon>
        <taxon>Eurotatoria</taxon>
        <taxon>Bdelloidea</taxon>
        <taxon>Philodinida</taxon>
        <taxon>Philodinidae</taxon>
        <taxon>Didymodactylos</taxon>
    </lineage>
</organism>
<evidence type="ECO:0000313" key="2">
    <source>
        <dbReference type="EMBL" id="CAF4404016.1"/>
    </source>
</evidence>
<dbReference type="EMBL" id="CAJNOK010049726">
    <property type="protein sequence ID" value="CAF1597377.1"/>
    <property type="molecule type" value="Genomic_DNA"/>
</dbReference>
<dbReference type="AlphaFoldDB" id="A0A8S2VNW6"/>
<sequence>RVQLLYALQREHDELLHGMIDNRKRLEELLKATNSQIFVEQNSLIKDT</sequence>
<dbReference type="Proteomes" id="UP000677228">
    <property type="component" value="Unassembled WGS sequence"/>
</dbReference>
<evidence type="ECO:0000313" key="1">
    <source>
        <dbReference type="EMBL" id="CAF1597377.1"/>
    </source>
</evidence>
<accession>A0A8S2VNW6</accession>
<dbReference type="EMBL" id="CAJOBA010073370">
    <property type="protein sequence ID" value="CAF4404016.1"/>
    <property type="molecule type" value="Genomic_DNA"/>
</dbReference>
<feature type="non-terminal residue" evidence="2">
    <location>
        <position position="1"/>
    </location>
</feature>
<evidence type="ECO:0000313" key="3">
    <source>
        <dbReference type="Proteomes" id="UP000682733"/>
    </source>
</evidence>
<proteinExistence type="predicted"/>
<gene>
    <name evidence="1" type="ORF">OVA965_LOCUS41886</name>
    <name evidence="2" type="ORF">TMI583_LOCUS43642</name>
</gene>
<name>A0A8S2VNW6_9BILA</name>